<organism evidence="1 2">
    <name type="scientific">Paracerasibacillus soli</name>
    <dbReference type="NCBI Taxonomy" id="480284"/>
    <lineage>
        <taxon>Bacteria</taxon>
        <taxon>Bacillati</taxon>
        <taxon>Bacillota</taxon>
        <taxon>Bacilli</taxon>
        <taxon>Bacillales</taxon>
        <taxon>Bacillaceae</taxon>
        <taxon>Paracerasibacillus</taxon>
    </lineage>
</organism>
<dbReference type="Proteomes" id="UP001275315">
    <property type="component" value="Unassembled WGS sequence"/>
</dbReference>
<keyword evidence="2" id="KW-1185">Reference proteome</keyword>
<reference evidence="1 2" key="1">
    <citation type="submission" date="2023-10" db="EMBL/GenBank/DDBJ databases">
        <title>Virgibacillus soli CC-YMP-6 genome.</title>
        <authorList>
            <person name="Miliotis G."/>
            <person name="Sengupta P."/>
            <person name="Hameed A."/>
            <person name="Chuvochina M."/>
            <person name="Mcdonagh F."/>
            <person name="Simpson A.C."/>
            <person name="Singh N.K."/>
            <person name="Rekha P.D."/>
            <person name="Raman K."/>
            <person name="Hugenholtz P."/>
            <person name="Venkateswaran K."/>
        </authorList>
    </citation>
    <scope>NUCLEOTIDE SEQUENCE [LARGE SCALE GENOMIC DNA]</scope>
    <source>
        <strain evidence="1 2">CC-YMP-6</strain>
    </source>
</reference>
<sequence>MSDRTAELIEALRALAEVQRAGKTHVNSEIRTVLKELMQQLEL</sequence>
<proteinExistence type="predicted"/>
<comment type="caution">
    <text evidence="1">The sequence shown here is derived from an EMBL/GenBank/DDBJ whole genome shotgun (WGS) entry which is preliminary data.</text>
</comment>
<evidence type="ECO:0000313" key="1">
    <source>
        <dbReference type="EMBL" id="MDY0409962.1"/>
    </source>
</evidence>
<dbReference type="EMBL" id="JAWDIQ010000003">
    <property type="protein sequence ID" value="MDY0409962.1"/>
    <property type="molecule type" value="Genomic_DNA"/>
</dbReference>
<accession>A0ABU5CVW9</accession>
<evidence type="ECO:0000313" key="2">
    <source>
        <dbReference type="Proteomes" id="UP001275315"/>
    </source>
</evidence>
<gene>
    <name evidence="1" type="ORF">RWD45_16985</name>
</gene>
<dbReference type="RefSeq" id="WP_320380818.1">
    <property type="nucleotide sequence ID" value="NZ_JAWDIQ010000003.1"/>
</dbReference>
<protein>
    <submittedName>
        <fullName evidence="1">Uncharacterized protein</fullName>
    </submittedName>
</protein>
<name>A0ABU5CVW9_9BACI</name>